<dbReference type="AlphaFoldDB" id="A0A9X4B4G3"/>
<protein>
    <submittedName>
        <fullName evidence="1">Uncharacterized protein</fullName>
    </submittedName>
</protein>
<reference evidence="1" key="1">
    <citation type="submission" date="2022-05" db="EMBL/GenBank/DDBJ databases">
        <title>Draft genome sequence of Clostridium tertium strain CP3 isolated from Peru.</title>
        <authorList>
            <person name="Hurtado R."/>
            <person name="Lima L."/>
            <person name="Sousa T."/>
            <person name="Jaiswal A.K."/>
            <person name="Tiwari S."/>
            <person name="Maturrano L."/>
            <person name="Brenig B."/>
            <person name="Azevedo V."/>
        </authorList>
    </citation>
    <scope>NUCLEOTIDE SEQUENCE</scope>
    <source>
        <strain evidence="1">CP3</strain>
    </source>
</reference>
<evidence type="ECO:0000313" key="1">
    <source>
        <dbReference type="EMBL" id="MDC4242601.1"/>
    </source>
</evidence>
<keyword evidence="2" id="KW-1185">Reference proteome</keyword>
<gene>
    <name evidence="1" type="ORF">NE398_20990</name>
</gene>
<dbReference type="Proteomes" id="UP001141183">
    <property type="component" value="Unassembled WGS sequence"/>
</dbReference>
<evidence type="ECO:0000313" key="2">
    <source>
        <dbReference type="Proteomes" id="UP001141183"/>
    </source>
</evidence>
<dbReference type="EMBL" id="JAMRYU010000048">
    <property type="protein sequence ID" value="MDC4242601.1"/>
    <property type="molecule type" value="Genomic_DNA"/>
</dbReference>
<dbReference type="RefSeq" id="WP_272470869.1">
    <property type="nucleotide sequence ID" value="NZ_JAMRYU010000048.1"/>
</dbReference>
<comment type="caution">
    <text evidence="1">The sequence shown here is derived from an EMBL/GenBank/DDBJ whole genome shotgun (WGS) entry which is preliminary data.</text>
</comment>
<proteinExistence type="predicted"/>
<name>A0A9X4B4G3_9CLOT</name>
<accession>A0A9X4B4G3</accession>
<organism evidence="1 2">
    <name type="scientific">Clostridium tertium</name>
    <dbReference type="NCBI Taxonomy" id="1559"/>
    <lineage>
        <taxon>Bacteria</taxon>
        <taxon>Bacillati</taxon>
        <taxon>Bacillota</taxon>
        <taxon>Clostridia</taxon>
        <taxon>Eubacteriales</taxon>
        <taxon>Clostridiaceae</taxon>
        <taxon>Clostridium</taxon>
    </lineage>
</organism>
<sequence length="99" mass="11552">MRANKKTLMAVKNYLQQQEGWDLNEIIDEIVVDTKLLRTEEMGENTLSMDECGIEWGGKNVCLLETFVETYTDLFIEKICNVLNSFIGEDIDYYLEDEE</sequence>